<dbReference type="InParanoid" id="A0A0H2RU33"/>
<name>A0A0H2RU33_9AGAM</name>
<protein>
    <submittedName>
        <fullName evidence="3">Tudor/PWWP/MBT</fullName>
    </submittedName>
</protein>
<evidence type="ECO:0000313" key="3">
    <source>
        <dbReference type="EMBL" id="KLO15379.1"/>
    </source>
</evidence>
<feature type="region of interest" description="Disordered" evidence="1">
    <location>
        <begin position="347"/>
        <end position="405"/>
    </location>
</feature>
<dbReference type="SUPFAM" id="SSF63748">
    <property type="entry name" value="Tudor/PWWP/MBT"/>
    <property type="match status" value="1"/>
</dbReference>
<dbReference type="STRING" id="27342.A0A0H2RU33"/>
<dbReference type="Pfam" id="PF00855">
    <property type="entry name" value="PWWP"/>
    <property type="match status" value="1"/>
</dbReference>
<keyword evidence="4" id="KW-1185">Reference proteome</keyword>
<reference evidence="3 4" key="1">
    <citation type="submission" date="2015-04" db="EMBL/GenBank/DDBJ databases">
        <title>Complete genome sequence of Schizopora paradoxa KUC8140, a cosmopolitan wood degrader in East Asia.</title>
        <authorList>
            <consortium name="DOE Joint Genome Institute"/>
            <person name="Min B."/>
            <person name="Park H."/>
            <person name="Jang Y."/>
            <person name="Kim J.-J."/>
            <person name="Kim K.H."/>
            <person name="Pangilinan J."/>
            <person name="Lipzen A."/>
            <person name="Riley R."/>
            <person name="Grigoriev I.V."/>
            <person name="Spatafora J.W."/>
            <person name="Choi I.-G."/>
        </authorList>
    </citation>
    <scope>NUCLEOTIDE SEQUENCE [LARGE SCALE GENOMIC DNA]</scope>
    <source>
        <strain evidence="3 4">KUC8140</strain>
    </source>
</reference>
<dbReference type="EMBL" id="KQ085930">
    <property type="protein sequence ID" value="KLO15379.1"/>
    <property type="molecule type" value="Genomic_DNA"/>
</dbReference>
<gene>
    <name evidence="3" type="ORF">SCHPADRAFT_902395</name>
</gene>
<evidence type="ECO:0000256" key="1">
    <source>
        <dbReference type="SAM" id="MobiDB-lite"/>
    </source>
</evidence>
<feature type="domain" description="PWWP" evidence="2">
    <location>
        <begin position="19"/>
        <end position="91"/>
    </location>
</feature>
<dbReference type="Pfam" id="PF08711">
    <property type="entry name" value="Med26"/>
    <property type="match status" value="1"/>
</dbReference>
<dbReference type="Proteomes" id="UP000053477">
    <property type="component" value="Unassembled WGS sequence"/>
</dbReference>
<dbReference type="InterPro" id="IPR000313">
    <property type="entry name" value="PWWP_dom"/>
</dbReference>
<feature type="compositionally biased region" description="Acidic residues" evidence="1">
    <location>
        <begin position="132"/>
        <end position="154"/>
    </location>
</feature>
<organism evidence="3 4">
    <name type="scientific">Schizopora paradoxa</name>
    <dbReference type="NCBI Taxonomy" id="27342"/>
    <lineage>
        <taxon>Eukaryota</taxon>
        <taxon>Fungi</taxon>
        <taxon>Dikarya</taxon>
        <taxon>Basidiomycota</taxon>
        <taxon>Agaricomycotina</taxon>
        <taxon>Agaricomycetes</taxon>
        <taxon>Hymenochaetales</taxon>
        <taxon>Schizoporaceae</taxon>
        <taxon>Schizopora</taxon>
    </lineage>
</organism>
<dbReference type="AlphaFoldDB" id="A0A0H2RU33"/>
<proteinExistence type="predicted"/>
<dbReference type="InterPro" id="IPR017923">
    <property type="entry name" value="TFIIS_N"/>
</dbReference>
<feature type="compositionally biased region" description="Polar residues" evidence="1">
    <location>
        <begin position="347"/>
        <end position="361"/>
    </location>
</feature>
<dbReference type="FunCoup" id="A0A0H2RU33">
    <property type="interactions" value="171"/>
</dbReference>
<evidence type="ECO:0000259" key="2">
    <source>
        <dbReference type="PROSITE" id="PS50812"/>
    </source>
</evidence>
<dbReference type="Gene3D" id="1.20.930.10">
    <property type="entry name" value="Conserved domain common to transcription factors TFIIS, elongin A, CRSP70"/>
    <property type="match status" value="1"/>
</dbReference>
<accession>A0A0H2RU33</accession>
<dbReference type="SMART" id="SM00293">
    <property type="entry name" value="PWWP"/>
    <property type="match status" value="1"/>
</dbReference>
<dbReference type="OrthoDB" id="62853at2759"/>
<feature type="region of interest" description="Disordered" evidence="1">
    <location>
        <begin position="119"/>
        <end position="265"/>
    </location>
</feature>
<dbReference type="InterPro" id="IPR035441">
    <property type="entry name" value="TFIIS/LEDGF_dom_sf"/>
</dbReference>
<dbReference type="Gene3D" id="2.30.30.140">
    <property type="match status" value="1"/>
</dbReference>
<sequence length="405" mass="44838">MSKKSGKVAKDLEEQTYEIREIVLAKIRGFPPWPAQIVDPSNLPEAVMKERPSGKSSSSGKKASTFYCVRFFPVGDHSWVSTPNLSKLKRHEIEAYISEPRSKREDILLGYKVALEPEEWEKKRAEDMAAAVDEDEAEPEEEIDELEGEEEADDEEKKPKKRKRDSETASKAKASKPKKEKPAASESASKKKKSVEKAEKPAKSKKNGVKSKAVVESEDEGERAETAGPSKKASPPPAKKQKHSGKDDDADPELAGDPGAGKVRDWRHKLQRAFLSKSVPKDEDMPGLDNLFTEVEEFDMTIKYLQYSKIGKVMRHIAALSDDKVPRDGEFQFKDRAQALVNKWHNTIQSDKANGDTTTQMDVDKKEESAAPNGDAAPETTDTGAGDVSMAETHLGDLTTISEVA</sequence>
<dbReference type="PROSITE" id="PS50812">
    <property type="entry name" value="PWWP"/>
    <property type="match status" value="1"/>
</dbReference>
<dbReference type="SUPFAM" id="SSF47676">
    <property type="entry name" value="Conserved domain common to transcription factors TFIIS, elongin A, CRSP70"/>
    <property type="match status" value="1"/>
</dbReference>
<evidence type="ECO:0000313" key="4">
    <source>
        <dbReference type="Proteomes" id="UP000053477"/>
    </source>
</evidence>